<evidence type="ECO:0000313" key="1">
    <source>
        <dbReference type="EMBL" id="QFG37570.1"/>
    </source>
</evidence>
<proteinExistence type="predicted"/>
<gene>
    <name evidence="1" type="ORF">ESD82_15735</name>
</gene>
<sequence length="104" mass="11218">MSARPIFGLTALQCKEGLMSDATIMRPPRRAPEYVANPDMAAFTIGQIALVRLREDGVLSVETLHRHLARIASGQGDAVAARVTADMALGALRYIENSLRNQAA</sequence>
<accession>A0AAE6NWF5</accession>
<dbReference type="EMBL" id="CP044426">
    <property type="protein sequence ID" value="QFG37570.1"/>
    <property type="molecule type" value="Genomic_DNA"/>
</dbReference>
<dbReference type="AlphaFoldDB" id="A0AAE6NWF5"/>
<dbReference type="Proteomes" id="UP000326453">
    <property type="component" value="Chromosome 1"/>
</dbReference>
<organism evidence="1 2">
    <name type="scientific">Paracoccus pantotrophus</name>
    <name type="common">Thiosphaera pantotropha</name>
    <dbReference type="NCBI Taxonomy" id="82367"/>
    <lineage>
        <taxon>Bacteria</taxon>
        <taxon>Pseudomonadati</taxon>
        <taxon>Pseudomonadota</taxon>
        <taxon>Alphaproteobacteria</taxon>
        <taxon>Rhodobacterales</taxon>
        <taxon>Paracoccaceae</taxon>
        <taxon>Paracoccus</taxon>
    </lineage>
</organism>
<evidence type="ECO:0000313" key="2">
    <source>
        <dbReference type="Proteomes" id="UP000326453"/>
    </source>
</evidence>
<name>A0AAE6NWF5_PARPN</name>
<reference evidence="1 2" key="1">
    <citation type="submission" date="2019-01" db="EMBL/GenBank/DDBJ databases">
        <title>Complete Genome Sequence and Annotation of the Paracoccus pantotrophus type strain DSM 2944.</title>
        <authorList>
            <person name="Bockwoldt J.A."/>
            <person name="Zimmermann M."/>
            <person name="Tiso T."/>
            <person name="Blank L.M."/>
        </authorList>
    </citation>
    <scope>NUCLEOTIDE SEQUENCE [LARGE SCALE GENOMIC DNA]</scope>
    <source>
        <strain evidence="1 2">DSM 2944</strain>
    </source>
</reference>
<dbReference type="KEGG" id="ppan:ESD82_15735"/>
<protein>
    <submittedName>
        <fullName evidence="1">Uncharacterized protein</fullName>
    </submittedName>
</protein>